<dbReference type="InterPro" id="IPR050319">
    <property type="entry name" value="ABC_transp_ATP-bind"/>
</dbReference>
<evidence type="ECO:0000259" key="5">
    <source>
        <dbReference type="PROSITE" id="PS50893"/>
    </source>
</evidence>
<dbReference type="GO" id="GO:0005524">
    <property type="term" value="F:ATP binding"/>
    <property type="evidence" value="ECO:0007669"/>
    <property type="project" value="UniProtKB-KW"/>
</dbReference>
<dbReference type="PANTHER" id="PTHR43776">
    <property type="entry name" value="TRANSPORT ATP-BINDING PROTEIN"/>
    <property type="match status" value="1"/>
</dbReference>
<dbReference type="InterPro" id="IPR027417">
    <property type="entry name" value="P-loop_NTPase"/>
</dbReference>
<dbReference type="SUPFAM" id="SSF52540">
    <property type="entry name" value="P-loop containing nucleoside triphosphate hydrolases"/>
    <property type="match status" value="1"/>
</dbReference>
<evidence type="ECO:0000256" key="4">
    <source>
        <dbReference type="ARBA" id="ARBA00022840"/>
    </source>
</evidence>
<feature type="domain" description="ABC transporter" evidence="5">
    <location>
        <begin position="3"/>
        <end position="220"/>
    </location>
</feature>
<dbReference type="AlphaFoldDB" id="A0A1C7ICD3"/>
<dbReference type="InterPro" id="IPR003439">
    <property type="entry name" value="ABC_transporter-like_ATP-bd"/>
</dbReference>
<evidence type="ECO:0000313" key="7">
    <source>
        <dbReference type="Proteomes" id="UP000092574"/>
    </source>
</evidence>
<dbReference type="OrthoDB" id="9806285at2"/>
<evidence type="ECO:0000256" key="1">
    <source>
        <dbReference type="ARBA" id="ARBA00005417"/>
    </source>
</evidence>
<dbReference type="STRING" id="1796616.A4V09_12865"/>
<dbReference type="Gene3D" id="3.40.50.300">
    <property type="entry name" value="P-loop containing nucleotide triphosphate hydrolases"/>
    <property type="match status" value="1"/>
</dbReference>
<reference evidence="6" key="1">
    <citation type="submission" date="2017-04" db="EMBL/GenBank/DDBJ databases">
        <title>Complete Genome Sequences of Twelve Strains of a Stable Defined Moderately Diverse Mouse Microbiota 2 (sDMDMm2).</title>
        <authorList>
            <person name="Uchimura Y."/>
            <person name="Wyss M."/>
            <person name="Brugiroux S."/>
            <person name="Limenitakis J.P."/>
            <person name="Stecher B."/>
            <person name="McCoy K.D."/>
            <person name="Macpherson A.J."/>
        </authorList>
    </citation>
    <scope>NUCLEOTIDE SEQUENCE</scope>
    <source>
        <strain evidence="6">YL58</strain>
    </source>
</reference>
<organism evidence="6 7">
    <name type="scientific">Blautia pseudococcoides</name>
    <dbReference type="NCBI Taxonomy" id="1796616"/>
    <lineage>
        <taxon>Bacteria</taxon>
        <taxon>Bacillati</taxon>
        <taxon>Bacillota</taxon>
        <taxon>Clostridia</taxon>
        <taxon>Lachnospirales</taxon>
        <taxon>Lachnospiraceae</taxon>
        <taxon>Blautia</taxon>
    </lineage>
</organism>
<dbReference type="RefSeq" id="WP_065542745.1">
    <property type="nucleotide sequence ID" value="NZ_CP015405.2"/>
</dbReference>
<dbReference type="Pfam" id="PF00005">
    <property type="entry name" value="ABC_tran"/>
    <property type="match status" value="1"/>
</dbReference>
<dbReference type="GO" id="GO:0055085">
    <property type="term" value="P:transmembrane transport"/>
    <property type="evidence" value="ECO:0007669"/>
    <property type="project" value="UniProtKB-ARBA"/>
</dbReference>
<dbReference type="KEGG" id="byl:A4V09_12865"/>
<proteinExistence type="inferred from homology"/>
<gene>
    <name evidence="6" type="ORF">A4V09_12865</name>
</gene>
<protein>
    <submittedName>
        <fullName evidence="6">ABC transporter ATP-binding protein</fullName>
    </submittedName>
</protein>
<sequence length="220" mass="24848">MRLEAKNLGFRYGNGPWILRDVNFSMEEGERVGLVGPSGYGKSTLVKLLAGYLAPCEGEVLLDKKPMVKKGVCPVQLIYQHPEKAINPRWRMKKVLEESGMYREEVLDALGIEKEWLERYPRELSGGELQRFCVARSLFEGTHFLLADEMSTMLDVITQAQIWNLMLGEVEKRNIGLLTVTHNMALAEQVCTRTVNLALVNHIKRAEESGCKDGCEYGTV</sequence>
<evidence type="ECO:0000313" key="6">
    <source>
        <dbReference type="EMBL" id="ANU76584.1"/>
    </source>
</evidence>
<comment type="similarity">
    <text evidence="1">Belongs to the ABC transporter superfamily.</text>
</comment>
<dbReference type="GO" id="GO:0016887">
    <property type="term" value="F:ATP hydrolysis activity"/>
    <property type="evidence" value="ECO:0007669"/>
    <property type="project" value="InterPro"/>
</dbReference>
<dbReference type="InterPro" id="IPR003593">
    <property type="entry name" value="AAA+_ATPase"/>
</dbReference>
<dbReference type="InterPro" id="IPR017871">
    <property type="entry name" value="ABC_transporter-like_CS"/>
</dbReference>
<evidence type="ECO:0000256" key="2">
    <source>
        <dbReference type="ARBA" id="ARBA00022448"/>
    </source>
</evidence>
<dbReference type="SMART" id="SM00382">
    <property type="entry name" value="AAA"/>
    <property type="match status" value="1"/>
</dbReference>
<name>A0A1C7ICD3_9FIRM</name>
<accession>A0A1C7ICD3</accession>
<dbReference type="PANTHER" id="PTHR43776:SF7">
    <property type="entry name" value="D,D-DIPEPTIDE TRANSPORT ATP-BINDING PROTEIN DDPF-RELATED"/>
    <property type="match status" value="1"/>
</dbReference>
<dbReference type="EMBL" id="CP015405">
    <property type="protein sequence ID" value="ANU76584.1"/>
    <property type="molecule type" value="Genomic_DNA"/>
</dbReference>
<keyword evidence="3" id="KW-0547">Nucleotide-binding</keyword>
<keyword evidence="2" id="KW-0813">Transport</keyword>
<dbReference type="Proteomes" id="UP000092574">
    <property type="component" value="Chromosome"/>
</dbReference>
<keyword evidence="7" id="KW-1185">Reference proteome</keyword>
<keyword evidence="4 6" id="KW-0067">ATP-binding</keyword>
<dbReference type="PROSITE" id="PS00211">
    <property type="entry name" value="ABC_TRANSPORTER_1"/>
    <property type="match status" value="1"/>
</dbReference>
<evidence type="ECO:0000256" key="3">
    <source>
        <dbReference type="ARBA" id="ARBA00022741"/>
    </source>
</evidence>
<dbReference type="PROSITE" id="PS50893">
    <property type="entry name" value="ABC_TRANSPORTER_2"/>
    <property type="match status" value="1"/>
</dbReference>